<keyword evidence="2" id="KW-1185">Reference proteome</keyword>
<sequence length="60" mass="7019">MDLNFIDTSQNLSDLSEKDLYKISDDQEIAIEKSRKEIEDGDFHISEKVISEMRNSLKKK</sequence>
<gene>
    <name evidence="1" type="ORF">ACFO3N_24630</name>
</gene>
<dbReference type="RefSeq" id="WP_379801472.1">
    <property type="nucleotide sequence ID" value="NZ_JBHSFY010000025.1"/>
</dbReference>
<dbReference type="Proteomes" id="UP001596003">
    <property type="component" value="Unassembled WGS sequence"/>
</dbReference>
<protein>
    <recommendedName>
        <fullName evidence="3">Anti-sigma-28 factor FlgM C-terminal domain-containing protein</fullName>
    </recommendedName>
</protein>
<reference evidence="2" key="1">
    <citation type="journal article" date="2019" name="Int. J. Syst. Evol. Microbiol.">
        <title>The Global Catalogue of Microorganisms (GCM) 10K type strain sequencing project: providing services to taxonomists for standard genome sequencing and annotation.</title>
        <authorList>
            <consortium name="The Broad Institute Genomics Platform"/>
            <consortium name="The Broad Institute Genome Sequencing Center for Infectious Disease"/>
            <person name="Wu L."/>
            <person name="Ma J."/>
        </authorList>
    </citation>
    <scope>NUCLEOTIDE SEQUENCE [LARGE SCALE GENOMIC DNA]</scope>
    <source>
        <strain evidence="2">NBRC 103627</strain>
    </source>
</reference>
<name>A0ABV8ZN93_9FLAO</name>
<evidence type="ECO:0008006" key="3">
    <source>
        <dbReference type="Google" id="ProtNLM"/>
    </source>
</evidence>
<comment type="caution">
    <text evidence="1">The sequence shown here is derived from an EMBL/GenBank/DDBJ whole genome shotgun (WGS) entry which is preliminary data.</text>
</comment>
<organism evidence="1 2">
    <name type="scientific">Flavobacterium chungangensis</name>
    <dbReference type="NCBI Taxonomy" id="2708132"/>
    <lineage>
        <taxon>Bacteria</taxon>
        <taxon>Pseudomonadati</taxon>
        <taxon>Bacteroidota</taxon>
        <taxon>Flavobacteriia</taxon>
        <taxon>Flavobacteriales</taxon>
        <taxon>Flavobacteriaceae</taxon>
        <taxon>Flavobacterium</taxon>
    </lineage>
</organism>
<accession>A0ABV8ZN93</accession>
<proteinExistence type="predicted"/>
<evidence type="ECO:0000313" key="1">
    <source>
        <dbReference type="EMBL" id="MFC4480277.1"/>
    </source>
</evidence>
<evidence type="ECO:0000313" key="2">
    <source>
        <dbReference type="Proteomes" id="UP001596003"/>
    </source>
</evidence>
<dbReference type="EMBL" id="JBHSFY010000025">
    <property type="protein sequence ID" value="MFC4480277.1"/>
    <property type="molecule type" value="Genomic_DNA"/>
</dbReference>